<keyword evidence="3" id="KW-1185">Reference proteome</keyword>
<feature type="non-terminal residue" evidence="2">
    <location>
        <position position="102"/>
    </location>
</feature>
<name>A0A7L0W704_ALELA</name>
<dbReference type="OrthoDB" id="5823771at2759"/>
<reference evidence="2 3" key="1">
    <citation type="submission" date="2019-09" db="EMBL/GenBank/DDBJ databases">
        <title>Bird 10,000 Genomes (B10K) Project - Family phase.</title>
        <authorList>
            <person name="Zhang G."/>
        </authorList>
    </citation>
    <scope>NUCLEOTIDE SEQUENCE [LARGE SCALE GENOMIC DNA]</scope>
    <source>
        <strain evidence="2">B10K-DU-001-39</strain>
        <tissue evidence="2">Muscle</tissue>
    </source>
</reference>
<sequence>CPWESAGTGQPPARGSRSAEVCPWEAQGLGPGDKAEICPWEAAEPPLEDGAPGKASPLPKSLGASKAAGTGSSEREAVCPWESVGAEEPTPSRGTGKEASQK</sequence>
<dbReference type="AlphaFoldDB" id="A0A7L0W704"/>
<dbReference type="EMBL" id="VXAV01004097">
    <property type="protein sequence ID" value="NXL87253.1"/>
    <property type="molecule type" value="Genomic_DNA"/>
</dbReference>
<evidence type="ECO:0000256" key="1">
    <source>
        <dbReference type="SAM" id="MobiDB-lite"/>
    </source>
</evidence>
<organism evidence="2 3">
    <name type="scientific">Alectura lathami</name>
    <name type="common">Australian brush turkey</name>
    <dbReference type="NCBI Taxonomy" id="81907"/>
    <lineage>
        <taxon>Eukaryota</taxon>
        <taxon>Metazoa</taxon>
        <taxon>Chordata</taxon>
        <taxon>Craniata</taxon>
        <taxon>Vertebrata</taxon>
        <taxon>Euteleostomi</taxon>
        <taxon>Archelosauria</taxon>
        <taxon>Archosauria</taxon>
        <taxon>Dinosauria</taxon>
        <taxon>Saurischia</taxon>
        <taxon>Theropoda</taxon>
        <taxon>Coelurosauria</taxon>
        <taxon>Aves</taxon>
        <taxon>Neognathae</taxon>
        <taxon>Galloanserae</taxon>
        <taxon>Galliformes</taxon>
        <taxon>Megapodiidae</taxon>
        <taxon>Alectura</taxon>
    </lineage>
</organism>
<feature type="region of interest" description="Disordered" evidence="1">
    <location>
        <begin position="1"/>
        <end position="102"/>
    </location>
</feature>
<feature type="non-terminal residue" evidence="2">
    <location>
        <position position="1"/>
    </location>
</feature>
<comment type="caution">
    <text evidence="2">The sequence shown here is derived from an EMBL/GenBank/DDBJ whole genome shotgun (WGS) entry which is preliminary data.</text>
</comment>
<evidence type="ECO:0000313" key="2">
    <source>
        <dbReference type="EMBL" id="NXL87253.1"/>
    </source>
</evidence>
<protein>
    <submittedName>
        <fullName evidence="2">GP179 protein</fullName>
    </submittedName>
</protein>
<gene>
    <name evidence="2" type="primary">Gpr179</name>
    <name evidence="2" type="ORF">ALELAT_R15382</name>
</gene>
<accession>A0A7L0W704</accession>
<dbReference type="Proteomes" id="UP000562322">
    <property type="component" value="Unassembled WGS sequence"/>
</dbReference>
<evidence type="ECO:0000313" key="3">
    <source>
        <dbReference type="Proteomes" id="UP000562322"/>
    </source>
</evidence>
<proteinExistence type="predicted"/>